<dbReference type="Gene3D" id="3.30.300.30">
    <property type="match status" value="1"/>
</dbReference>
<dbReference type="GO" id="GO:0031956">
    <property type="term" value="F:medium-chain fatty acid-CoA ligase activity"/>
    <property type="evidence" value="ECO:0007669"/>
    <property type="project" value="TreeGrafter"/>
</dbReference>
<dbReference type="PANTHER" id="PTHR43201">
    <property type="entry name" value="ACYL-COA SYNTHETASE"/>
    <property type="match status" value="1"/>
</dbReference>
<dbReference type="SUPFAM" id="SSF56801">
    <property type="entry name" value="Acetyl-CoA synthetase-like"/>
    <property type="match status" value="1"/>
</dbReference>
<dbReference type="InterPro" id="IPR025110">
    <property type="entry name" value="AMP-bd_C"/>
</dbReference>
<keyword evidence="6" id="KW-1185">Reference proteome</keyword>
<evidence type="ECO:0000259" key="3">
    <source>
        <dbReference type="Pfam" id="PF00501"/>
    </source>
</evidence>
<evidence type="ECO:0000313" key="5">
    <source>
        <dbReference type="EMBL" id="RJG03118.1"/>
    </source>
</evidence>
<feature type="domain" description="AMP-binding enzyme C-terminal" evidence="4">
    <location>
        <begin position="415"/>
        <end position="489"/>
    </location>
</feature>
<comment type="similarity">
    <text evidence="1">Belongs to the ATP-dependent AMP-binding enzyme family.</text>
</comment>
<dbReference type="InterPro" id="IPR000873">
    <property type="entry name" value="AMP-dep_synth/lig_dom"/>
</dbReference>
<dbReference type="EMBL" id="QYUQ01000002">
    <property type="protein sequence ID" value="RJG03118.1"/>
    <property type="molecule type" value="Genomic_DNA"/>
</dbReference>
<dbReference type="Proteomes" id="UP000266327">
    <property type="component" value="Unassembled WGS sequence"/>
</dbReference>
<dbReference type="InterPro" id="IPR045851">
    <property type="entry name" value="AMP-bd_C_sf"/>
</dbReference>
<name>A0A3A3G3Q2_9BURK</name>
<dbReference type="PANTHER" id="PTHR43201:SF5">
    <property type="entry name" value="MEDIUM-CHAIN ACYL-COA LIGASE ACSF2, MITOCHONDRIAL"/>
    <property type="match status" value="1"/>
</dbReference>
<sequence length="506" mass="55434">MYPIDFFFRASRYFKDNIAIESSGENVTYEQLAQRVNALAAALQDMDPQPGTRVGICSGNTIEHVVAQLAVLAAGKVWIPLNPRNSVVELARIIEFTRTKVVLTVAKYGSQLEMSSVPHQIALDKPFGNVTTTYAQLQDKYAGKVPVRVEMTEETLQAIKFTGGSTGVPKGVMQTYRTWRSAVINLIDAYGFTDADRNLLAAPVTHGAGTYLLPVLAKGGCHVILDEINAETVLDALMNKGITNVFMPPTLFYMVMAAGEGKPVSFPKLRHLIYGGAPMPVEKIRAAQRFFGPVIEVTYGQTEAPQIVTFLSGKELLDPRNVNSVGRASLLSDFVIMGPDNKILPAGEAGEICVRGQMIMHGYLDQPDKTAETIVDGWLHTGDLGYVDERGYLYLRGRSREVIITGGFNVYPVDVEDVLGKHPAVQEVAVFGTDDDKWGEAVRAAIHVKAGMSLTEDELIQYAKEQMGSVKAPKHVHFMEEIPRNPVGKVDKLKLKSTFGPAVQHK</sequence>
<dbReference type="RefSeq" id="WP_119786617.1">
    <property type="nucleotide sequence ID" value="NZ_QYUQ01000002.1"/>
</dbReference>
<dbReference type="Pfam" id="PF13193">
    <property type="entry name" value="AMP-binding_C"/>
    <property type="match status" value="1"/>
</dbReference>
<reference evidence="6" key="1">
    <citation type="submission" date="2018-09" db="EMBL/GenBank/DDBJ databases">
        <authorList>
            <person name="Zhu H."/>
        </authorList>
    </citation>
    <scope>NUCLEOTIDE SEQUENCE [LARGE SCALE GENOMIC DNA]</scope>
    <source>
        <strain evidence="6">K1S02-23</strain>
    </source>
</reference>
<evidence type="ECO:0000313" key="6">
    <source>
        <dbReference type="Proteomes" id="UP000266327"/>
    </source>
</evidence>
<accession>A0A3A3G3Q2</accession>
<proteinExistence type="inferred from homology"/>
<gene>
    <name evidence="5" type="ORF">D3878_17275</name>
</gene>
<evidence type="ECO:0000256" key="1">
    <source>
        <dbReference type="ARBA" id="ARBA00006432"/>
    </source>
</evidence>
<dbReference type="InterPro" id="IPR042099">
    <property type="entry name" value="ANL_N_sf"/>
</dbReference>
<comment type="caution">
    <text evidence="5">The sequence shown here is derived from an EMBL/GenBank/DDBJ whole genome shotgun (WGS) entry which is preliminary data.</text>
</comment>
<dbReference type="AlphaFoldDB" id="A0A3A3G3Q2"/>
<protein>
    <submittedName>
        <fullName evidence="5">Long-chain fatty acid--CoA ligase</fullName>
    </submittedName>
</protein>
<keyword evidence="2 5" id="KW-0436">Ligase</keyword>
<dbReference type="GO" id="GO:0006631">
    <property type="term" value="P:fatty acid metabolic process"/>
    <property type="evidence" value="ECO:0007669"/>
    <property type="project" value="TreeGrafter"/>
</dbReference>
<dbReference type="OrthoDB" id="9766486at2"/>
<evidence type="ECO:0000256" key="2">
    <source>
        <dbReference type="ARBA" id="ARBA00022598"/>
    </source>
</evidence>
<organism evidence="5 6">
    <name type="scientific">Noviherbaspirillum sedimenti</name>
    <dbReference type="NCBI Taxonomy" id="2320865"/>
    <lineage>
        <taxon>Bacteria</taxon>
        <taxon>Pseudomonadati</taxon>
        <taxon>Pseudomonadota</taxon>
        <taxon>Betaproteobacteria</taxon>
        <taxon>Burkholderiales</taxon>
        <taxon>Oxalobacteraceae</taxon>
        <taxon>Noviherbaspirillum</taxon>
    </lineage>
</organism>
<dbReference type="FunFam" id="3.30.300.30:FF:000008">
    <property type="entry name" value="2,3-dihydroxybenzoate-AMP ligase"/>
    <property type="match status" value="1"/>
</dbReference>
<dbReference type="PROSITE" id="PS00455">
    <property type="entry name" value="AMP_BINDING"/>
    <property type="match status" value="1"/>
</dbReference>
<evidence type="ECO:0000259" key="4">
    <source>
        <dbReference type="Pfam" id="PF13193"/>
    </source>
</evidence>
<dbReference type="InterPro" id="IPR020845">
    <property type="entry name" value="AMP-binding_CS"/>
</dbReference>
<feature type="domain" description="AMP-dependent synthetase/ligase" evidence="3">
    <location>
        <begin position="8"/>
        <end position="364"/>
    </location>
</feature>
<dbReference type="Pfam" id="PF00501">
    <property type="entry name" value="AMP-binding"/>
    <property type="match status" value="1"/>
</dbReference>
<dbReference type="Gene3D" id="3.40.50.12780">
    <property type="entry name" value="N-terminal domain of ligase-like"/>
    <property type="match status" value="1"/>
</dbReference>